<dbReference type="AlphaFoldDB" id="A0A7G9YYV3"/>
<evidence type="ECO:0000313" key="2">
    <source>
        <dbReference type="EMBL" id="QNO53187.1"/>
    </source>
</evidence>
<keyword evidence="1" id="KW-0812">Transmembrane</keyword>
<dbReference type="EMBL" id="MT631533">
    <property type="protein sequence ID" value="QNO53187.1"/>
    <property type="molecule type" value="Genomic_DNA"/>
</dbReference>
<keyword evidence="1" id="KW-1133">Transmembrane helix</keyword>
<feature type="transmembrane region" description="Helical" evidence="1">
    <location>
        <begin position="12"/>
        <end position="31"/>
    </location>
</feature>
<evidence type="ECO:0000256" key="1">
    <source>
        <dbReference type="SAM" id="Phobius"/>
    </source>
</evidence>
<sequence length="164" mass="19355">MRKRIIEKGDLIKLAKVILNIVIFLAAIFTIRESLEGEIEMFQWLYTDRFWLIVVFFVLIFILVNINTISPLGRKSQKLLKLTKLPETFDRAITVERSPDWGMSDLIIITNRYGKYPHLRFDMRVINRTYYPYKTKEAKAKCFCGSEEVLDKEGTWDNNRLVAN</sequence>
<accession>A0A7G9YYV3</accession>
<organism evidence="2">
    <name type="scientific">Candidatus Methanophagaceae archaeon ANME-1 ERB6</name>
    <dbReference type="NCBI Taxonomy" id="2759912"/>
    <lineage>
        <taxon>Archaea</taxon>
        <taxon>Methanobacteriati</taxon>
        <taxon>Methanobacteriota</taxon>
        <taxon>Stenosarchaea group</taxon>
        <taxon>Methanomicrobia</taxon>
        <taxon>Candidatus Methanophagales</taxon>
        <taxon>Candidatus Methanophagaceae</taxon>
    </lineage>
</organism>
<keyword evidence="1" id="KW-0472">Membrane</keyword>
<proteinExistence type="predicted"/>
<reference evidence="2" key="1">
    <citation type="submission" date="2020-06" db="EMBL/GenBank/DDBJ databases">
        <title>Unique genomic features of the anaerobic methanotrophic archaea.</title>
        <authorList>
            <person name="Chadwick G.L."/>
            <person name="Skennerton C.T."/>
            <person name="Laso-Perez R."/>
            <person name="Leu A.O."/>
            <person name="Speth D.R."/>
            <person name="Yu H."/>
            <person name="Morgan-Lang C."/>
            <person name="Hatzenpichler R."/>
            <person name="Goudeau D."/>
            <person name="Malmstrom R."/>
            <person name="Brazelton W.J."/>
            <person name="Woyke T."/>
            <person name="Hallam S.J."/>
            <person name="Tyson G.W."/>
            <person name="Wegener G."/>
            <person name="Boetius A."/>
            <person name="Orphan V."/>
        </authorList>
    </citation>
    <scope>NUCLEOTIDE SEQUENCE</scope>
</reference>
<name>A0A7G9YYV3_9EURY</name>
<protein>
    <submittedName>
        <fullName evidence="2">Uncharacterized protein</fullName>
    </submittedName>
</protein>
<feature type="transmembrane region" description="Helical" evidence="1">
    <location>
        <begin position="51"/>
        <end position="72"/>
    </location>
</feature>
<gene>
    <name evidence="2" type="ORF">NDOAJMFA_00037</name>
</gene>